<keyword evidence="3 8" id="KW-0812">Transmembrane</keyword>
<dbReference type="Pfam" id="PF02386">
    <property type="entry name" value="TrkH"/>
    <property type="match status" value="2"/>
</dbReference>
<dbReference type="Proteomes" id="UP000241462">
    <property type="component" value="Unassembled WGS sequence"/>
</dbReference>
<feature type="transmembrane region" description="Helical" evidence="8">
    <location>
        <begin position="411"/>
        <end position="432"/>
    </location>
</feature>
<comment type="subcellular location">
    <subcellularLocation>
        <location evidence="1">Membrane</location>
        <topology evidence="1">Multi-pass membrane protein</topology>
    </subcellularLocation>
</comment>
<organism evidence="9 10">
    <name type="scientific">Coniella lustricola</name>
    <dbReference type="NCBI Taxonomy" id="2025994"/>
    <lineage>
        <taxon>Eukaryota</taxon>
        <taxon>Fungi</taxon>
        <taxon>Dikarya</taxon>
        <taxon>Ascomycota</taxon>
        <taxon>Pezizomycotina</taxon>
        <taxon>Sordariomycetes</taxon>
        <taxon>Sordariomycetidae</taxon>
        <taxon>Diaporthales</taxon>
        <taxon>Schizoparmaceae</taxon>
        <taxon>Coniella</taxon>
    </lineage>
</organism>
<evidence type="ECO:0000313" key="10">
    <source>
        <dbReference type="Proteomes" id="UP000241462"/>
    </source>
</evidence>
<dbReference type="InterPro" id="IPR051143">
    <property type="entry name" value="TrkH_K-transport"/>
</dbReference>
<dbReference type="PANTHER" id="PTHR31064:SF37">
    <property type="entry name" value="TRANSPORTER, PUTATIVE (EUROFUNG)-RELATED"/>
    <property type="match status" value="1"/>
</dbReference>
<reference evidence="9 10" key="1">
    <citation type="journal article" date="2018" name="Mycol. Prog.">
        <title>Coniella lustricola, a new species from submerged detritus.</title>
        <authorList>
            <person name="Raudabaugh D.B."/>
            <person name="Iturriaga T."/>
            <person name="Carver A."/>
            <person name="Mondo S."/>
            <person name="Pangilinan J."/>
            <person name="Lipzen A."/>
            <person name="He G."/>
            <person name="Amirebrahimi M."/>
            <person name="Grigoriev I.V."/>
            <person name="Miller A.N."/>
        </authorList>
    </citation>
    <scope>NUCLEOTIDE SEQUENCE [LARGE SCALE GENOMIC DNA]</scope>
    <source>
        <strain evidence="9 10">B22-T-1</strain>
    </source>
</reference>
<evidence type="ECO:0000256" key="4">
    <source>
        <dbReference type="ARBA" id="ARBA00022989"/>
    </source>
</evidence>
<dbReference type="InParanoid" id="A0A2T3A559"/>
<name>A0A2T3A559_9PEZI</name>
<evidence type="ECO:0000256" key="1">
    <source>
        <dbReference type="ARBA" id="ARBA00004141"/>
    </source>
</evidence>
<keyword evidence="10" id="KW-1185">Reference proteome</keyword>
<feature type="transmembrane region" description="Helical" evidence="8">
    <location>
        <begin position="291"/>
        <end position="313"/>
    </location>
</feature>
<feature type="transmembrane region" description="Helical" evidence="8">
    <location>
        <begin position="452"/>
        <end position="470"/>
    </location>
</feature>
<evidence type="ECO:0000256" key="6">
    <source>
        <dbReference type="ARBA" id="ARBA00023136"/>
    </source>
</evidence>
<dbReference type="OrthoDB" id="9999863at2759"/>
<dbReference type="PANTHER" id="PTHR31064">
    <property type="entry name" value="POTASSIUM TRANSPORT PROTEIN DDB_G0292412-RELATED"/>
    <property type="match status" value="1"/>
</dbReference>
<feature type="transmembrane region" description="Helical" evidence="8">
    <location>
        <begin position="41"/>
        <end position="59"/>
    </location>
</feature>
<feature type="transmembrane region" description="Helical" evidence="8">
    <location>
        <begin position="364"/>
        <end position="390"/>
    </location>
</feature>
<feature type="region of interest" description="Disordered" evidence="7">
    <location>
        <begin position="709"/>
        <end position="730"/>
    </location>
</feature>
<keyword evidence="2" id="KW-0813">Transport</keyword>
<sequence>MESPRVTGLKTRYYRLKDKMADFGSSIRPYLPPVNFITMHHAYFILIGLIFAVIFWAASHPSRSVSFIDSLFLVESAFTSSGLNTVNLSQLAVGQQVILALMMVLGSPVLISLFTIWFRAHIFEQRFEDIVEMERNRRFQTLGAIMGMTGSMFGAPVMSAFGKGRGRNPLRGAFAPPPLYNPAVVPRANTLVHTQRAEEDALQLGGGGGGGREKAAYSQASTRRRPMSRNSARLGTDGGATAGGGVGGDDFDFKTFIRAKKKSIGRNGQFFDLTDEEREYLGGVEYRSLRILFAIVAFYFVAFQVLGCIALGAWMSTNSAARAAAEANGQNPWWTGIFLAISSFNNAGMTLLDAGITAYTNGAFVLTIVTILALAGNYAFPAFFACGRVLHELCVEYPRRLYMMMFPARANWIFVAICSTLGVVNWTMILVLNIGNSVLDAFPVGQRVGLSLFQSLTSGLYFDVLVLWVYEERSLGIYVSNDDSDASDPDNNSSLDQLMSPTMGLSRPMSISEVSQAATHFSTRSIKKLSAVGRRGTAFIGKQIQRRVNNFQGVGVAPAASKPHLRRAQVISFDANRELKLGAPAAAVEQGGGQVSLVTQHLRSQLSHDIWCIALAFFAITIVETLHTLQDPQTYRVFSFLFEIVSGYTNIGLSLGVPDDSYSFAGGWYTGSKFIMVVMMIRGRHRGLPVALDHAVKLPGWDNAKKQQEDAEIRQSMSRNRGGFDDVDAV</sequence>
<evidence type="ECO:0000256" key="8">
    <source>
        <dbReference type="SAM" id="Phobius"/>
    </source>
</evidence>
<dbReference type="GO" id="GO:0030007">
    <property type="term" value="P:intracellular potassium ion homeostasis"/>
    <property type="evidence" value="ECO:0007669"/>
    <property type="project" value="TreeGrafter"/>
</dbReference>
<evidence type="ECO:0000256" key="7">
    <source>
        <dbReference type="SAM" id="MobiDB-lite"/>
    </source>
</evidence>
<keyword evidence="6 8" id="KW-0472">Membrane</keyword>
<evidence type="ECO:0000313" key="9">
    <source>
        <dbReference type="EMBL" id="PSR83018.1"/>
    </source>
</evidence>
<dbReference type="GO" id="GO:0140107">
    <property type="term" value="F:high-affinity potassium ion transmembrane transporter activity"/>
    <property type="evidence" value="ECO:0007669"/>
    <property type="project" value="TreeGrafter"/>
</dbReference>
<evidence type="ECO:0000256" key="2">
    <source>
        <dbReference type="ARBA" id="ARBA00022448"/>
    </source>
</evidence>
<accession>A0A2T3A559</accession>
<dbReference type="EMBL" id="KZ678466">
    <property type="protein sequence ID" value="PSR83018.1"/>
    <property type="molecule type" value="Genomic_DNA"/>
</dbReference>
<feature type="region of interest" description="Disordered" evidence="7">
    <location>
        <begin position="202"/>
        <end position="241"/>
    </location>
</feature>
<evidence type="ECO:0000256" key="3">
    <source>
        <dbReference type="ARBA" id="ARBA00022692"/>
    </source>
</evidence>
<keyword evidence="5" id="KW-0406">Ion transport</keyword>
<feature type="transmembrane region" description="Helical" evidence="8">
    <location>
        <begin position="139"/>
        <end position="161"/>
    </location>
</feature>
<feature type="transmembrane region" description="Helical" evidence="8">
    <location>
        <begin position="333"/>
        <end position="352"/>
    </location>
</feature>
<dbReference type="InterPro" id="IPR003445">
    <property type="entry name" value="Cat_transpt"/>
</dbReference>
<feature type="transmembrane region" description="Helical" evidence="8">
    <location>
        <begin position="97"/>
        <end position="118"/>
    </location>
</feature>
<keyword evidence="4 8" id="KW-1133">Transmembrane helix</keyword>
<proteinExistence type="predicted"/>
<protein>
    <submittedName>
        <fullName evidence="9">Cation transport protein-domain-containing protein</fullName>
    </submittedName>
</protein>
<dbReference type="GO" id="GO:0005886">
    <property type="term" value="C:plasma membrane"/>
    <property type="evidence" value="ECO:0007669"/>
    <property type="project" value="TreeGrafter"/>
</dbReference>
<gene>
    <name evidence="9" type="ORF">BD289DRAFT_467885</name>
</gene>
<dbReference type="AlphaFoldDB" id="A0A2T3A559"/>
<evidence type="ECO:0000256" key="5">
    <source>
        <dbReference type="ARBA" id="ARBA00023065"/>
    </source>
</evidence>
<dbReference type="STRING" id="2025994.A0A2T3A559"/>
<dbReference type="GO" id="GO:1990573">
    <property type="term" value="P:potassium ion import across plasma membrane"/>
    <property type="evidence" value="ECO:0007669"/>
    <property type="project" value="TreeGrafter"/>
</dbReference>